<feature type="active site" evidence="9">
    <location>
        <position position="270"/>
    </location>
</feature>
<keyword evidence="6 9" id="KW-0238">DNA-binding</keyword>
<dbReference type="HOGENOM" id="CLU_027562_9_0_5"/>
<feature type="active site" evidence="9">
    <location>
        <position position="177"/>
    </location>
</feature>
<dbReference type="SUPFAM" id="SSF47823">
    <property type="entry name" value="lambda integrase-like, N-terminal domain"/>
    <property type="match status" value="1"/>
</dbReference>
<dbReference type="InterPro" id="IPR023009">
    <property type="entry name" value="Tyrosine_recombinase_XerC/XerD"/>
</dbReference>
<evidence type="ECO:0000256" key="2">
    <source>
        <dbReference type="ARBA" id="ARBA00022490"/>
    </source>
</evidence>
<reference evidence="12 13" key="1">
    <citation type="submission" date="2014-09" db="EMBL/GenBank/DDBJ databases">
        <title>Genome sequencing of Methyloceanibacter caenitepidi Gela4.</title>
        <authorList>
            <person name="Takeuchi M."/>
            <person name="Susumu S."/>
            <person name="Kamagata Y."/>
            <person name="Oshima K."/>
            <person name="Hattori M."/>
            <person name="Iwasaki W."/>
        </authorList>
    </citation>
    <scope>NUCLEOTIDE SEQUENCE [LARGE SCALE GENOMIC DNA]</scope>
    <source>
        <strain evidence="12 13">Gela4</strain>
    </source>
</reference>
<name>A0A0A8JZ12_9HYPH</name>
<dbReference type="GO" id="GO:0003677">
    <property type="term" value="F:DNA binding"/>
    <property type="evidence" value="ECO:0007669"/>
    <property type="project" value="UniProtKB-UniRule"/>
</dbReference>
<dbReference type="InterPro" id="IPR002104">
    <property type="entry name" value="Integrase_catalytic"/>
</dbReference>
<keyword evidence="8 9" id="KW-0131">Cell cycle</keyword>
<dbReference type="GO" id="GO:0007059">
    <property type="term" value="P:chromosome segregation"/>
    <property type="evidence" value="ECO:0007669"/>
    <property type="project" value="UniProtKB-UniRule"/>
</dbReference>
<sequence>MASKPQEGAYPGLAAIGTAPDVAAAVEAWLAYLTTERDLAAHTVEAYTRDLGQFLFFLGQHFGGAPDMAGLLSVSARDVRSFLAYRRGQDVGSRSLSRSLSALRMFFQFLERRGYGKNDAVRAVSMPKLPHAVPKPLPEEKATALMEGADIAAPDAPEWTLARDTAVLTLLYGSGLRISEALSLQVCDAPIKGRDTLRVTGKGNKTRVVPVLPVARAAVERYLDLCPKKLGPDDPLFIGVRGKRLSPRIIQLRLEKARAALGLPSTATPHALRHSFATHLLGAGADLRAIQELLGHASLSTTQGYTEVDRAHLLKAYESAHPRA</sequence>
<proteinExistence type="inferred from homology"/>
<comment type="subunit">
    <text evidence="9">Forms a cyclic heterotetrameric complex composed of two molecules of XerC and two molecules of XerD.</text>
</comment>
<evidence type="ECO:0000313" key="12">
    <source>
        <dbReference type="EMBL" id="BAQ15582.1"/>
    </source>
</evidence>
<dbReference type="RefSeq" id="WP_045363384.1">
    <property type="nucleotide sequence ID" value="NZ_AP014648.1"/>
</dbReference>
<keyword evidence="13" id="KW-1185">Reference proteome</keyword>
<keyword evidence="4 9" id="KW-0159">Chromosome partition</keyword>
<dbReference type="InterPro" id="IPR013762">
    <property type="entry name" value="Integrase-like_cat_sf"/>
</dbReference>
<keyword evidence="5 9" id="KW-0229">DNA integration</keyword>
<dbReference type="GO" id="GO:0051301">
    <property type="term" value="P:cell division"/>
    <property type="evidence" value="ECO:0007669"/>
    <property type="project" value="UniProtKB-KW"/>
</dbReference>
<evidence type="ECO:0000256" key="3">
    <source>
        <dbReference type="ARBA" id="ARBA00022618"/>
    </source>
</evidence>
<feature type="active site" evidence="9">
    <location>
        <position position="202"/>
    </location>
</feature>
<organism evidence="12 13">
    <name type="scientific">Methyloceanibacter caenitepidi</name>
    <dbReference type="NCBI Taxonomy" id="1384459"/>
    <lineage>
        <taxon>Bacteria</taxon>
        <taxon>Pseudomonadati</taxon>
        <taxon>Pseudomonadota</taxon>
        <taxon>Alphaproteobacteria</taxon>
        <taxon>Hyphomicrobiales</taxon>
        <taxon>Hyphomicrobiaceae</taxon>
        <taxon>Methyloceanibacter</taxon>
    </lineage>
</organism>
<dbReference type="HAMAP" id="MF_01808">
    <property type="entry name" value="Recomb_XerC_XerD"/>
    <property type="match status" value="1"/>
</dbReference>
<dbReference type="PROSITE" id="PS51900">
    <property type="entry name" value="CB"/>
    <property type="match status" value="1"/>
</dbReference>
<keyword evidence="3 9" id="KW-0132">Cell division</keyword>
<evidence type="ECO:0000256" key="7">
    <source>
        <dbReference type="ARBA" id="ARBA00023172"/>
    </source>
</evidence>
<dbReference type="Pfam" id="PF00589">
    <property type="entry name" value="Phage_integrase"/>
    <property type="match status" value="1"/>
</dbReference>
<evidence type="ECO:0000256" key="4">
    <source>
        <dbReference type="ARBA" id="ARBA00022829"/>
    </source>
</evidence>
<dbReference type="InterPro" id="IPR010998">
    <property type="entry name" value="Integrase_recombinase_N"/>
</dbReference>
<dbReference type="KEGG" id="mcg:GL4_0111"/>
<keyword evidence="7 9" id="KW-0233">DNA recombination</keyword>
<dbReference type="SUPFAM" id="SSF56349">
    <property type="entry name" value="DNA breaking-rejoining enzymes"/>
    <property type="match status" value="1"/>
</dbReference>
<dbReference type="InterPro" id="IPR011010">
    <property type="entry name" value="DNA_brk_join_enz"/>
</dbReference>
<dbReference type="OrthoDB" id="9801717at2"/>
<evidence type="ECO:0000256" key="6">
    <source>
        <dbReference type="ARBA" id="ARBA00023125"/>
    </source>
</evidence>
<dbReference type="STRING" id="1384459.GL4_0111"/>
<dbReference type="InterPro" id="IPR050090">
    <property type="entry name" value="Tyrosine_recombinase_XerCD"/>
</dbReference>
<evidence type="ECO:0000256" key="1">
    <source>
        <dbReference type="ARBA" id="ARBA00004496"/>
    </source>
</evidence>
<feature type="active site" evidence="9">
    <location>
        <position position="273"/>
    </location>
</feature>
<protein>
    <recommendedName>
        <fullName evidence="9">Tyrosine recombinase XerC</fullName>
    </recommendedName>
</protein>
<feature type="domain" description="Core-binding (CB)" evidence="11">
    <location>
        <begin position="20"/>
        <end position="111"/>
    </location>
</feature>
<dbReference type="Pfam" id="PF02899">
    <property type="entry name" value="Phage_int_SAM_1"/>
    <property type="match status" value="1"/>
</dbReference>
<comment type="similarity">
    <text evidence="9">Belongs to the 'phage' integrase family. XerC subfamily.</text>
</comment>
<evidence type="ECO:0000256" key="9">
    <source>
        <dbReference type="HAMAP-Rule" id="MF_01808"/>
    </source>
</evidence>
<comment type="function">
    <text evidence="9">Site-specific tyrosine recombinase, which acts by catalyzing the cutting and rejoining of the recombining DNA molecules. The XerC-XerD complex is essential to convert dimers of the bacterial chromosome into monomers to permit their segregation at cell division. It also contributes to the segregational stability of plasmids.</text>
</comment>
<dbReference type="InterPro" id="IPR004107">
    <property type="entry name" value="Integrase_SAM-like_N"/>
</dbReference>
<dbReference type="Gene3D" id="1.10.443.10">
    <property type="entry name" value="Intergrase catalytic core"/>
    <property type="match status" value="1"/>
</dbReference>
<dbReference type="Gene3D" id="1.10.150.130">
    <property type="match status" value="1"/>
</dbReference>
<feature type="active site" evidence="9">
    <location>
        <position position="296"/>
    </location>
</feature>
<feature type="domain" description="Tyr recombinase" evidence="10">
    <location>
        <begin position="132"/>
        <end position="318"/>
    </location>
</feature>
<gene>
    <name evidence="9" type="primary">xerC</name>
    <name evidence="12" type="ORF">GL4_0111</name>
</gene>
<dbReference type="CDD" id="cd00798">
    <property type="entry name" value="INT_XerDC_C"/>
    <property type="match status" value="1"/>
</dbReference>
<evidence type="ECO:0000313" key="13">
    <source>
        <dbReference type="Proteomes" id="UP000031643"/>
    </source>
</evidence>
<dbReference type="AlphaFoldDB" id="A0A0A8JZ12"/>
<dbReference type="PANTHER" id="PTHR30349:SF90">
    <property type="entry name" value="TYROSINE RECOMBINASE XERD"/>
    <property type="match status" value="1"/>
</dbReference>
<evidence type="ECO:0000256" key="5">
    <source>
        <dbReference type="ARBA" id="ARBA00022908"/>
    </source>
</evidence>
<dbReference type="InterPro" id="IPR044068">
    <property type="entry name" value="CB"/>
</dbReference>
<dbReference type="GO" id="GO:0005737">
    <property type="term" value="C:cytoplasm"/>
    <property type="evidence" value="ECO:0007669"/>
    <property type="project" value="UniProtKB-SubCell"/>
</dbReference>
<accession>A0A0A8JZ12</accession>
<evidence type="ECO:0000259" key="11">
    <source>
        <dbReference type="PROSITE" id="PS51900"/>
    </source>
</evidence>
<comment type="subcellular location">
    <subcellularLocation>
        <location evidence="1 9">Cytoplasm</location>
    </subcellularLocation>
</comment>
<dbReference type="PANTHER" id="PTHR30349">
    <property type="entry name" value="PHAGE INTEGRASE-RELATED"/>
    <property type="match status" value="1"/>
</dbReference>
<dbReference type="GO" id="GO:0006313">
    <property type="term" value="P:DNA transposition"/>
    <property type="evidence" value="ECO:0007669"/>
    <property type="project" value="UniProtKB-UniRule"/>
</dbReference>
<evidence type="ECO:0000256" key="8">
    <source>
        <dbReference type="ARBA" id="ARBA00023306"/>
    </source>
</evidence>
<feature type="active site" description="O-(3'-phospho-DNA)-tyrosine intermediate" evidence="9">
    <location>
        <position position="305"/>
    </location>
</feature>
<dbReference type="PROSITE" id="PS51898">
    <property type="entry name" value="TYR_RECOMBINASE"/>
    <property type="match status" value="1"/>
</dbReference>
<dbReference type="Proteomes" id="UP000031643">
    <property type="component" value="Chromosome"/>
</dbReference>
<dbReference type="GO" id="GO:0009037">
    <property type="term" value="F:tyrosine-based site-specific recombinase activity"/>
    <property type="evidence" value="ECO:0007669"/>
    <property type="project" value="UniProtKB-UniRule"/>
</dbReference>
<dbReference type="EMBL" id="AP014648">
    <property type="protein sequence ID" value="BAQ15582.1"/>
    <property type="molecule type" value="Genomic_DNA"/>
</dbReference>
<keyword evidence="2 9" id="KW-0963">Cytoplasm</keyword>
<evidence type="ECO:0000259" key="10">
    <source>
        <dbReference type="PROSITE" id="PS51898"/>
    </source>
</evidence>